<dbReference type="GO" id="GO:1901678">
    <property type="term" value="P:iron coordination entity transport"/>
    <property type="evidence" value="ECO:0007669"/>
    <property type="project" value="UniProtKB-ARBA"/>
</dbReference>
<evidence type="ECO:0000313" key="8">
    <source>
        <dbReference type="Proteomes" id="UP000076967"/>
    </source>
</evidence>
<dbReference type="PANTHER" id="PTHR30532">
    <property type="entry name" value="IRON III DICITRATE-BINDING PERIPLASMIC PROTEIN"/>
    <property type="match status" value="1"/>
</dbReference>
<keyword evidence="8" id="KW-1185">Reference proteome</keyword>
<protein>
    <submittedName>
        <fullName evidence="7">ABC transporter substrate-binding protein</fullName>
    </submittedName>
</protein>
<dbReference type="Pfam" id="PF01497">
    <property type="entry name" value="Peripla_BP_2"/>
    <property type="match status" value="1"/>
</dbReference>
<evidence type="ECO:0000313" key="7">
    <source>
        <dbReference type="EMBL" id="OAB40145.1"/>
    </source>
</evidence>
<keyword evidence="3" id="KW-0813">Transport</keyword>
<gene>
    <name evidence="7" type="ORF">PGLA_18315</name>
</gene>
<organism evidence="7 8">
    <name type="scientific">Paenibacillus glacialis</name>
    <dbReference type="NCBI Taxonomy" id="494026"/>
    <lineage>
        <taxon>Bacteria</taxon>
        <taxon>Bacillati</taxon>
        <taxon>Bacillota</taxon>
        <taxon>Bacilli</taxon>
        <taxon>Bacillales</taxon>
        <taxon>Paenibacillaceae</taxon>
        <taxon>Paenibacillus</taxon>
    </lineage>
</organism>
<keyword evidence="4" id="KW-0732">Signal</keyword>
<evidence type="ECO:0000256" key="5">
    <source>
        <dbReference type="SAM" id="MobiDB-lite"/>
    </source>
</evidence>
<dbReference type="Gene3D" id="3.40.50.1980">
    <property type="entry name" value="Nitrogenase molybdenum iron protein domain"/>
    <property type="match status" value="2"/>
</dbReference>
<comment type="caution">
    <text evidence="7">The sequence shown here is derived from an EMBL/GenBank/DDBJ whole genome shotgun (WGS) entry which is preliminary data.</text>
</comment>
<accession>A0A168J4D7</accession>
<proteinExistence type="inferred from homology"/>
<name>A0A168J4D7_9BACL</name>
<comment type="similarity">
    <text evidence="2">Belongs to the bacterial solute-binding protein 8 family.</text>
</comment>
<dbReference type="PANTHER" id="PTHR30532:SF26">
    <property type="entry name" value="IRON(3+)-HYDROXAMATE-BINDING PROTEIN FHUD"/>
    <property type="match status" value="1"/>
</dbReference>
<evidence type="ECO:0000256" key="4">
    <source>
        <dbReference type="ARBA" id="ARBA00022729"/>
    </source>
</evidence>
<dbReference type="AlphaFoldDB" id="A0A168J4D7"/>
<feature type="domain" description="Fe/B12 periplasmic-binding" evidence="6">
    <location>
        <begin position="61"/>
        <end position="314"/>
    </location>
</feature>
<dbReference type="EMBL" id="LVJH01000039">
    <property type="protein sequence ID" value="OAB40145.1"/>
    <property type="molecule type" value="Genomic_DNA"/>
</dbReference>
<dbReference type="InterPro" id="IPR051313">
    <property type="entry name" value="Bact_iron-sidero_bind"/>
</dbReference>
<evidence type="ECO:0000256" key="1">
    <source>
        <dbReference type="ARBA" id="ARBA00004196"/>
    </source>
</evidence>
<reference evidence="7 8" key="1">
    <citation type="submission" date="2016-03" db="EMBL/GenBank/DDBJ databases">
        <title>Draft genome sequence of Paenibacillus glacialis DSM 22343.</title>
        <authorList>
            <person name="Shin S.-K."/>
            <person name="Yi H."/>
        </authorList>
    </citation>
    <scope>NUCLEOTIDE SEQUENCE [LARGE SCALE GENOMIC DNA]</scope>
    <source>
        <strain evidence="7 8">DSM 22343</strain>
    </source>
</reference>
<dbReference type="STRING" id="494026.PGLA_18315"/>
<dbReference type="GO" id="GO:0030288">
    <property type="term" value="C:outer membrane-bounded periplasmic space"/>
    <property type="evidence" value="ECO:0007669"/>
    <property type="project" value="TreeGrafter"/>
</dbReference>
<dbReference type="InterPro" id="IPR002491">
    <property type="entry name" value="ABC_transptr_periplasmic_BD"/>
</dbReference>
<feature type="region of interest" description="Disordered" evidence="5">
    <location>
        <begin position="20"/>
        <end position="41"/>
    </location>
</feature>
<sequence>MFLLIVLVLSACGATETKTASNSGVVEKPKTEENSSANTSSAVKTVTTIKGEIEIPAKPQRIVAEEYLGSLITLDVIPVGAPELIIKNYYFKDKLVGVSDIGTYGKPSVENILALNPDLIITGNGDNYEVLSKIAPTIVIPYGDLKGVHEELTYFGKLLDKQEEAKTWLLQYDQRIAEAKAKVDKAIATDASFSIMEDGGKSTWVYGDNFGRGGQPIYQALGRKPPSGVANEIMDKQWAELSEEMVESYAGDYIIMTSNGRKIEDFQKDPIWGSVPAVKNGHIYVWPEERSWYYDPIAVLAQIEELTTWLTNLEK</sequence>
<dbReference type="Proteomes" id="UP000076967">
    <property type="component" value="Unassembled WGS sequence"/>
</dbReference>
<comment type="subcellular location">
    <subcellularLocation>
        <location evidence="1">Cell envelope</location>
    </subcellularLocation>
</comment>
<evidence type="ECO:0000259" key="6">
    <source>
        <dbReference type="PROSITE" id="PS50983"/>
    </source>
</evidence>
<evidence type="ECO:0000256" key="2">
    <source>
        <dbReference type="ARBA" id="ARBA00008814"/>
    </source>
</evidence>
<dbReference type="PROSITE" id="PS50983">
    <property type="entry name" value="FE_B12_PBP"/>
    <property type="match status" value="1"/>
</dbReference>
<dbReference type="SUPFAM" id="SSF53807">
    <property type="entry name" value="Helical backbone' metal receptor"/>
    <property type="match status" value="1"/>
</dbReference>
<evidence type="ECO:0000256" key="3">
    <source>
        <dbReference type="ARBA" id="ARBA00022448"/>
    </source>
</evidence>